<dbReference type="Proteomes" id="UP000595692">
    <property type="component" value="Segment"/>
</dbReference>
<reference evidence="1 2" key="1">
    <citation type="submission" date="2020-11" db="EMBL/GenBank/DDBJ databases">
        <authorList>
            <person name="Joergensen J.B."/>
            <person name="Djurhuus A.M."/>
            <person name="Carstens A.B."/>
            <person name="Kot W."/>
            <person name="Neve H."/>
            <person name="Morris C.E."/>
            <person name="Hansen L.H."/>
        </authorList>
    </citation>
    <scope>NUCLEOTIDE SEQUENCE [LARGE SCALE GENOMIC DNA]</scope>
</reference>
<dbReference type="EMBL" id="MW286266">
    <property type="protein sequence ID" value="QQO90796.1"/>
    <property type="molecule type" value="Genomic_DNA"/>
</dbReference>
<accession>A0A7T8IW68</accession>
<protein>
    <submittedName>
        <fullName evidence="1">RNA polymerase</fullName>
    </submittedName>
</protein>
<name>A0A7T8IW68_9CAUD</name>
<keyword evidence="2" id="KW-1185">Reference proteome</keyword>
<sequence>MSQVSWGALNGDDEHQALRRKVYAAMESGHNDEARKLLDEYAKQNKSYAESLRLSLIRDFGTGL</sequence>
<proteinExistence type="predicted"/>
<evidence type="ECO:0000313" key="2">
    <source>
        <dbReference type="Proteomes" id="UP000595692"/>
    </source>
</evidence>
<organism evidence="1 2">
    <name type="scientific">Pseudomonas phage Bertil</name>
    <dbReference type="NCBI Taxonomy" id="2801385"/>
    <lineage>
        <taxon>Viruses</taxon>
        <taxon>Duplodnaviria</taxon>
        <taxon>Heunggongvirae</taxon>
        <taxon>Uroviricota</taxon>
        <taxon>Caudoviricetes</taxon>
        <taxon>Autographivirales</taxon>
        <taxon>Autoscriptoviridae</taxon>
        <taxon>Bertilvirus</taxon>
        <taxon>Bertilvirus bertil</taxon>
    </lineage>
</organism>
<evidence type="ECO:0000313" key="1">
    <source>
        <dbReference type="EMBL" id="QQO90796.1"/>
    </source>
</evidence>